<dbReference type="PANTHER" id="PTHR30146">
    <property type="entry name" value="LACI-RELATED TRANSCRIPTIONAL REPRESSOR"/>
    <property type="match status" value="1"/>
</dbReference>
<name>A0A562NUJ1_9RHOB</name>
<evidence type="ECO:0000256" key="1">
    <source>
        <dbReference type="ARBA" id="ARBA00022491"/>
    </source>
</evidence>
<keyword evidence="2" id="KW-0805">Transcription regulation</keyword>
<dbReference type="SUPFAM" id="SSF47413">
    <property type="entry name" value="lambda repressor-like DNA-binding domains"/>
    <property type="match status" value="1"/>
</dbReference>
<dbReference type="InterPro" id="IPR046335">
    <property type="entry name" value="LacI/GalR-like_sensor"/>
</dbReference>
<dbReference type="GO" id="GO:0000976">
    <property type="term" value="F:transcription cis-regulatory region binding"/>
    <property type="evidence" value="ECO:0007669"/>
    <property type="project" value="TreeGrafter"/>
</dbReference>
<keyword evidence="3" id="KW-0238">DNA-binding</keyword>
<dbReference type="CDD" id="cd01392">
    <property type="entry name" value="HTH_LacI"/>
    <property type="match status" value="1"/>
</dbReference>
<reference evidence="6 7" key="1">
    <citation type="journal article" date="2015" name="Stand. Genomic Sci.">
        <title>Genomic Encyclopedia of Bacterial and Archaeal Type Strains, Phase III: the genomes of soil and plant-associated and newly described type strains.</title>
        <authorList>
            <person name="Whitman W.B."/>
            <person name="Woyke T."/>
            <person name="Klenk H.P."/>
            <person name="Zhou Y."/>
            <person name="Lilburn T.G."/>
            <person name="Beck B.J."/>
            <person name="De Vos P."/>
            <person name="Vandamme P."/>
            <person name="Eisen J.A."/>
            <person name="Garrity G."/>
            <person name="Hugenholtz P."/>
            <person name="Kyrpides N.C."/>
        </authorList>
    </citation>
    <scope>NUCLEOTIDE SEQUENCE [LARGE SCALE GENOMIC DNA]</scope>
    <source>
        <strain evidence="6 7">CGMCC 1.5364</strain>
    </source>
</reference>
<dbReference type="EMBL" id="VLKU01000003">
    <property type="protein sequence ID" value="TWI35720.1"/>
    <property type="molecule type" value="Genomic_DNA"/>
</dbReference>
<dbReference type="SMART" id="SM00354">
    <property type="entry name" value="HTH_LACI"/>
    <property type="match status" value="1"/>
</dbReference>
<dbReference type="AlphaFoldDB" id="A0A562NUJ1"/>
<dbReference type="PROSITE" id="PS00356">
    <property type="entry name" value="HTH_LACI_1"/>
    <property type="match status" value="1"/>
</dbReference>
<dbReference type="PROSITE" id="PS50932">
    <property type="entry name" value="HTH_LACI_2"/>
    <property type="match status" value="1"/>
</dbReference>
<evidence type="ECO:0000259" key="5">
    <source>
        <dbReference type="PROSITE" id="PS50932"/>
    </source>
</evidence>
<evidence type="ECO:0000256" key="4">
    <source>
        <dbReference type="ARBA" id="ARBA00023163"/>
    </source>
</evidence>
<evidence type="ECO:0000313" key="7">
    <source>
        <dbReference type="Proteomes" id="UP000316225"/>
    </source>
</evidence>
<dbReference type="GO" id="GO:0003700">
    <property type="term" value="F:DNA-binding transcription factor activity"/>
    <property type="evidence" value="ECO:0007669"/>
    <property type="project" value="TreeGrafter"/>
</dbReference>
<dbReference type="RefSeq" id="WP_145396791.1">
    <property type="nucleotide sequence ID" value="NZ_VLKU01000003.1"/>
</dbReference>
<comment type="caution">
    <text evidence="6">The sequence shown here is derived from an EMBL/GenBank/DDBJ whole genome shotgun (WGS) entry which is preliminary data.</text>
</comment>
<dbReference type="Pfam" id="PF00356">
    <property type="entry name" value="LacI"/>
    <property type="match status" value="1"/>
</dbReference>
<dbReference type="Gene3D" id="3.40.50.2300">
    <property type="match status" value="2"/>
</dbReference>
<accession>A0A562NUJ1</accession>
<evidence type="ECO:0000256" key="3">
    <source>
        <dbReference type="ARBA" id="ARBA00023125"/>
    </source>
</evidence>
<dbReference type="Proteomes" id="UP000316225">
    <property type="component" value="Unassembled WGS sequence"/>
</dbReference>
<protein>
    <submittedName>
        <fullName evidence="6">LacI family transcriptional regulator</fullName>
    </submittedName>
</protein>
<evidence type="ECO:0000313" key="6">
    <source>
        <dbReference type="EMBL" id="TWI35720.1"/>
    </source>
</evidence>
<gene>
    <name evidence="6" type="ORF">IQ24_01078</name>
</gene>
<dbReference type="InterPro" id="IPR010982">
    <property type="entry name" value="Lambda_DNA-bd_dom_sf"/>
</dbReference>
<dbReference type="SUPFAM" id="SSF53822">
    <property type="entry name" value="Periplasmic binding protein-like I"/>
    <property type="match status" value="1"/>
</dbReference>
<organism evidence="6 7">
    <name type="scientific">Paracoccus sulfuroxidans</name>
    <dbReference type="NCBI Taxonomy" id="384678"/>
    <lineage>
        <taxon>Bacteria</taxon>
        <taxon>Pseudomonadati</taxon>
        <taxon>Pseudomonadota</taxon>
        <taxon>Alphaproteobacteria</taxon>
        <taxon>Rhodobacterales</taxon>
        <taxon>Paracoccaceae</taxon>
        <taxon>Paracoccus</taxon>
    </lineage>
</organism>
<proteinExistence type="predicted"/>
<sequence>MSDERRTTGTTRAGPTRLADVARLAGVSPATVSRVLSRPGMVADATRDAVMEAIRTSGYRLNHAARNLRKQRTGAIVALVPNLANPFFAKILAGMGRTLEVAGYDLLVADTQSESGRHRALARFLDPSRADGVILLDGLVGAQELLDLHRGPPLVMACEWIEGSDLPRVVLDNAAGAAMAAEHLKSLGHRRIACIGGPTRNVLHITRMQGVERVLGPEGYMMIAGDFTLESGNRAGRLWRELPPDRRPTGVISFSDEMACAFISDLQRHGFVVPRDVSVVGFDDIELVSHLTPALTTIRQPKREIGRLAATTILTLVEGRDAPECVTIAPELMLRASTAPPSPGNSG</sequence>
<evidence type="ECO:0000256" key="2">
    <source>
        <dbReference type="ARBA" id="ARBA00023015"/>
    </source>
</evidence>
<dbReference type="InterPro" id="IPR028082">
    <property type="entry name" value="Peripla_BP_I"/>
</dbReference>
<dbReference type="InterPro" id="IPR000843">
    <property type="entry name" value="HTH_LacI"/>
</dbReference>
<keyword evidence="4" id="KW-0804">Transcription</keyword>
<dbReference type="Pfam" id="PF13377">
    <property type="entry name" value="Peripla_BP_3"/>
    <property type="match status" value="1"/>
</dbReference>
<dbReference type="PANTHER" id="PTHR30146:SF151">
    <property type="entry name" value="HTH-TYPE TRANSCRIPTIONAL REPRESSOR CYTR"/>
    <property type="match status" value="1"/>
</dbReference>
<dbReference type="OrthoDB" id="8433438at2"/>
<keyword evidence="7" id="KW-1185">Reference proteome</keyword>
<dbReference type="CDD" id="cd06284">
    <property type="entry name" value="PBP1_LacI-like"/>
    <property type="match status" value="1"/>
</dbReference>
<feature type="domain" description="HTH lacI-type" evidence="5">
    <location>
        <begin position="16"/>
        <end position="70"/>
    </location>
</feature>
<keyword evidence="1" id="KW-0678">Repressor</keyword>
<dbReference type="Gene3D" id="1.10.260.40">
    <property type="entry name" value="lambda repressor-like DNA-binding domains"/>
    <property type="match status" value="1"/>
</dbReference>